<evidence type="ECO:0000313" key="1">
    <source>
        <dbReference type="EMBL" id="PBK68173.1"/>
    </source>
</evidence>
<name>A0A2H3BW93_9AGAR</name>
<dbReference type="Proteomes" id="UP000218334">
    <property type="component" value="Unassembled WGS sequence"/>
</dbReference>
<dbReference type="AlphaFoldDB" id="A0A2H3BW93"/>
<dbReference type="EMBL" id="KZ293433">
    <property type="protein sequence ID" value="PBK68173.1"/>
    <property type="molecule type" value="Genomic_DNA"/>
</dbReference>
<keyword evidence="2" id="KW-1185">Reference proteome</keyword>
<protein>
    <submittedName>
        <fullName evidence="1">Uncharacterized protein</fullName>
    </submittedName>
</protein>
<reference evidence="2" key="1">
    <citation type="journal article" date="2017" name="Nat. Ecol. Evol.">
        <title>Genome expansion and lineage-specific genetic innovations in the forest pathogenic fungi Armillaria.</title>
        <authorList>
            <person name="Sipos G."/>
            <person name="Prasanna A.N."/>
            <person name="Walter M.C."/>
            <person name="O'Connor E."/>
            <person name="Balint B."/>
            <person name="Krizsan K."/>
            <person name="Kiss B."/>
            <person name="Hess J."/>
            <person name="Varga T."/>
            <person name="Slot J."/>
            <person name="Riley R."/>
            <person name="Boka B."/>
            <person name="Rigling D."/>
            <person name="Barry K."/>
            <person name="Lee J."/>
            <person name="Mihaltcheva S."/>
            <person name="LaButti K."/>
            <person name="Lipzen A."/>
            <person name="Waldron R."/>
            <person name="Moloney N.M."/>
            <person name="Sperisen C."/>
            <person name="Kredics L."/>
            <person name="Vagvoelgyi C."/>
            <person name="Patrignani A."/>
            <person name="Fitzpatrick D."/>
            <person name="Nagy I."/>
            <person name="Doyle S."/>
            <person name="Anderson J.B."/>
            <person name="Grigoriev I.V."/>
            <person name="Gueldener U."/>
            <person name="Muensterkoetter M."/>
            <person name="Nagy L.G."/>
        </authorList>
    </citation>
    <scope>NUCLEOTIDE SEQUENCE [LARGE SCALE GENOMIC DNA]</scope>
    <source>
        <strain evidence="2">28-4</strain>
    </source>
</reference>
<gene>
    <name evidence="1" type="ORF">ARMSODRAFT_976035</name>
</gene>
<accession>A0A2H3BW93</accession>
<organism evidence="1 2">
    <name type="scientific">Armillaria solidipes</name>
    <dbReference type="NCBI Taxonomy" id="1076256"/>
    <lineage>
        <taxon>Eukaryota</taxon>
        <taxon>Fungi</taxon>
        <taxon>Dikarya</taxon>
        <taxon>Basidiomycota</taxon>
        <taxon>Agaricomycotina</taxon>
        <taxon>Agaricomycetes</taxon>
        <taxon>Agaricomycetidae</taxon>
        <taxon>Agaricales</taxon>
        <taxon>Marasmiineae</taxon>
        <taxon>Physalacriaceae</taxon>
        <taxon>Armillaria</taxon>
    </lineage>
</organism>
<sequence>MHWQQSTDEVNHGETPTTSVMTNIYVFRIENPASVSRIGWKGAYEIGDLLILLSQDRWWLREMSYKESFAVAFATLFTALLRRSLGRLQLHDQVFANVCRVVCTEGEPKKYERRLDMADDLIDMTKIEDWAVRMGSSFRREKSQFVNVRYFTTSGVVLTSFYSYQPWFSIL</sequence>
<evidence type="ECO:0000313" key="2">
    <source>
        <dbReference type="Proteomes" id="UP000218334"/>
    </source>
</evidence>
<proteinExistence type="predicted"/>
<dbReference type="STRING" id="1076256.A0A2H3BW93"/>